<evidence type="ECO:0000256" key="4">
    <source>
        <dbReference type="ARBA" id="ARBA00049725"/>
    </source>
</evidence>
<feature type="binding site" evidence="8">
    <location>
        <position position="303"/>
    </location>
    <ligand>
        <name>Mg(2+)</name>
        <dbReference type="ChEBI" id="CHEBI:18420"/>
        <label>1</label>
    </ligand>
</feature>
<evidence type="ECO:0000256" key="1">
    <source>
        <dbReference type="ARBA" id="ARBA00010702"/>
    </source>
</evidence>
<reference evidence="9" key="1">
    <citation type="submission" date="2022-11" db="UniProtKB">
        <authorList>
            <consortium name="EnsemblMetazoa"/>
        </authorList>
    </citation>
    <scope>IDENTIFICATION</scope>
</reference>
<dbReference type="GO" id="GO:0003875">
    <property type="term" value="F:ADP-ribosylarginine hydrolase activity"/>
    <property type="evidence" value="ECO:0007669"/>
    <property type="project" value="UniProtKB-EC"/>
</dbReference>
<name>A0A913XA46_EXADI</name>
<proteinExistence type="inferred from homology"/>
<feature type="binding site" evidence="8">
    <location>
        <position position="59"/>
    </location>
    <ligand>
        <name>Mg(2+)</name>
        <dbReference type="ChEBI" id="CHEBI:18420"/>
        <label>1</label>
    </ligand>
</feature>
<keyword evidence="2" id="KW-0378">Hydrolase</keyword>
<dbReference type="SUPFAM" id="SSF101478">
    <property type="entry name" value="ADP-ribosylglycohydrolase"/>
    <property type="match status" value="1"/>
</dbReference>
<protein>
    <recommendedName>
        <fullName evidence="5">ADP-ribosylhydrolase ARH1</fullName>
        <ecNumber evidence="4">3.2.2.19</ecNumber>
    </recommendedName>
    <alternativeName>
        <fullName evidence="6">ADP-ribose-L-arginine cleaving enzyme</fullName>
    </alternativeName>
    <alternativeName>
        <fullName evidence="7">[Protein ADP-ribosylarginine] hydrolase</fullName>
    </alternativeName>
</protein>
<evidence type="ECO:0000256" key="6">
    <source>
        <dbReference type="ARBA" id="ARBA00049798"/>
    </source>
</evidence>
<dbReference type="InterPro" id="IPR050792">
    <property type="entry name" value="ADP-ribosylglycohydrolase"/>
</dbReference>
<keyword evidence="10" id="KW-1185">Reference proteome</keyword>
<keyword evidence="8" id="KW-0479">Metal-binding</keyword>
<dbReference type="KEGG" id="epa:110239995"/>
<comment type="similarity">
    <text evidence="1">Belongs to the ADP-ribosylglycohydrolase family.</text>
</comment>
<dbReference type="GO" id="GO:0051725">
    <property type="term" value="P:protein de-ADP-ribosylation"/>
    <property type="evidence" value="ECO:0007669"/>
    <property type="project" value="InterPro"/>
</dbReference>
<feature type="binding site" evidence="8">
    <location>
        <position position="58"/>
    </location>
    <ligand>
        <name>Mg(2+)</name>
        <dbReference type="ChEBI" id="CHEBI:18420"/>
        <label>1</label>
    </ligand>
</feature>
<evidence type="ECO:0000256" key="2">
    <source>
        <dbReference type="ARBA" id="ARBA00022801"/>
    </source>
</evidence>
<evidence type="ECO:0000256" key="8">
    <source>
        <dbReference type="PIRSR" id="PIRSR605502-1"/>
    </source>
</evidence>
<dbReference type="Gene3D" id="1.10.4080.10">
    <property type="entry name" value="ADP-ribosylation/Crystallin J1"/>
    <property type="match status" value="1"/>
</dbReference>
<comment type="cofactor">
    <cofactor evidence="8">
        <name>Mg(2+)</name>
        <dbReference type="ChEBI" id="CHEBI:18420"/>
    </cofactor>
    <text evidence="8">Binds 2 magnesium ions per subunit.</text>
</comment>
<dbReference type="PIRSF" id="PIRSF016939">
    <property type="entry name" value="ADP_ribslarg_hdr"/>
    <property type="match status" value="1"/>
</dbReference>
<dbReference type="EnsemblMetazoa" id="XM_021045764.2">
    <property type="protein sequence ID" value="XP_020901423.1"/>
    <property type="gene ID" value="LOC110239995"/>
</dbReference>
<comment type="function">
    <text evidence="3">Specifically acts as an arginine mono-ADP-ribosylhydrolase by mediating the removal of mono-ADP-ribose attached to arginine residues on proteins.</text>
</comment>
<dbReference type="RefSeq" id="XP_020901423.1">
    <property type="nucleotide sequence ID" value="XM_021045764.2"/>
</dbReference>
<feature type="binding site" evidence="8">
    <location>
        <position position="306"/>
    </location>
    <ligand>
        <name>Mg(2+)</name>
        <dbReference type="ChEBI" id="CHEBI:18420"/>
        <label>1</label>
    </ligand>
</feature>
<dbReference type="OMA" id="RKWEFLQ"/>
<evidence type="ECO:0000256" key="3">
    <source>
        <dbReference type="ARBA" id="ARBA00049582"/>
    </source>
</evidence>
<dbReference type="FunFam" id="1.10.4080.10:FF:000002">
    <property type="entry name" value="ADP-ribosylarginine hydrolase isoform X1"/>
    <property type="match status" value="1"/>
</dbReference>
<dbReference type="Pfam" id="PF03747">
    <property type="entry name" value="ADP_ribosyl_GH"/>
    <property type="match status" value="1"/>
</dbReference>
<evidence type="ECO:0000256" key="7">
    <source>
        <dbReference type="ARBA" id="ARBA00049810"/>
    </source>
</evidence>
<dbReference type="EC" id="3.2.2.19" evidence="4"/>
<organism evidence="9 10">
    <name type="scientific">Exaiptasia diaphana</name>
    <name type="common">Tropical sea anemone</name>
    <name type="synonym">Aiptasia pulchella</name>
    <dbReference type="NCBI Taxonomy" id="2652724"/>
    <lineage>
        <taxon>Eukaryota</taxon>
        <taxon>Metazoa</taxon>
        <taxon>Cnidaria</taxon>
        <taxon>Anthozoa</taxon>
        <taxon>Hexacorallia</taxon>
        <taxon>Actiniaria</taxon>
        <taxon>Aiptasiidae</taxon>
        <taxon>Exaiptasia</taxon>
    </lineage>
</organism>
<sequence length="354" mass="39340">MMERFKASMLLSAAGDALGYKNGEWEFCYQGRSIHDQLKAMGGLKDIKVNKKQWRVSDDTILHIATAEGLVSDWSSKEDLYLALADKYKSAMKDMWGRAPGATVQASCHSLKPNRPKGYVIPFDPRGGGCGACMRSMCIGLLFNKPEQLENLIEVSIESGRMTHNHPTGYLGSLAGALFTSYAIQKKPVREWGASLMSILPQALEYIKINGRDVGENKANWSYFTDKWSMFLKERGIQDGDKDPTFPSLYGVEQRDAFYRSVSWSGWGGSSGHDAPMIAYDAMLGAGGSWEELCDRAMFHGGDSDSTGVMAGAWWGAIYGLDNVPKGNYEHLEYKQRIEELAEKLYQKSEALSQ</sequence>
<evidence type="ECO:0000313" key="9">
    <source>
        <dbReference type="EnsemblMetazoa" id="XP_020901423.1"/>
    </source>
</evidence>
<dbReference type="PANTHER" id="PTHR16222:SF26">
    <property type="entry name" value="ADP-RIBOSYLHYDROLASE ARH1"/>
    <property type="match status" value="1"/>
</dbReference>
<dbReference type="InterPro" id="IPR005502">
    <property type="entry name" value="Ribosyl_crysJ1"/>
</dbReference>
<evidence type="ECO:0000313" key="10">
    <source>
        <dbReference type="Proteomes" id="UP000887567"/>
    </source>
</evidence>
<dbReference type="PANTHER" id="PTHR16222">
    <property type="entry name" value="ADP-RIBOSYLGLYCOHYDROLASE"/>
    <property type="match status" value="1"/>
</dbReference>
<feature type="binding site" evidence="8">
    <location>
        <position position="305"/>
    </location>
    <ligand>
        <name>Mg(2+)</name>
        <dbReference type="ChEBI" id="CHEBI:18420"/>
        <label>2</label>
    </ligand>
</feature>
<feature type="binding site" evidence="8">
    <location>
        <position position="57"/>
    </location>
    <ligand>
        <name>Mg(2+)</name>
        <dbReference type="ChEBI" id="CHEBI:18420"/>
        <label>1</label>
    </ligand>
</feature>
<keyword evidence="8" id="KW-0460">Magnesium</keyword>
<evidence type="ECO:0000256" key="5">
    <source>
        <dbReference type="ARBA" id="ARBA00049773"/>
    </source>
</evidence>
<dbReference type="OrthoDB" id="5984205at2759"/>
<dbReference type="GeneID" id="110239995"/>
<dbReference type="InterPro" id="IPR036705">
    <property type="entry name" value="Ribosyl_crysJ1_sf"/>
</dbReference>
<accession>A0A913XA46</accession>
<dbReference type="Proteomes" id="UP000887567">
    <property type="component" value="Unplaced"/>
</dbReference>
<dbReference type="InterPro" id="IPR012108">
    <property type="entry name" value="ADP-ribosylarg_hydro"/>
</dbReference>
<dbReference type="AlphaFoldDB" id="A0A913XA46"/>
<dbReference type="GO" id="GO:0000287">
    <property type="term" value="F:magnesium ion binding"/>
    <property type="evidence" value="ECO:0007669"/>
    <property type="project" value="InterPro"/>
</dbReference>